<dbReference type="GO" id="GO:0006606">
    <property type="term" value="P:protein import into nucleus"/>
    <property type="evidence" value="ECO:0007669"/>
    <property type="project" value="TreeGrafter"/>
</dbReference>
<dbReference type="PROSITE" id="PS50166">
    <property type="entry name" value="IMPORTIN_B_NT"/>
    <property type="match status" value="1"/>
</dbReference>
<dbReference type="InterPro" id="IPR001494">
    <property type="entry name" value="Importin-beta_N"/>
</dbReference>
<keyword evidence="3" id="KW-0813">Transport</keyword>
<organism evidence="9 10">
    <name type="scientific">Microbotryum intermedium</name>
    <dbReference type="NCBI Taxonomy" id="269621"/>
    <lineage>
        <taxon>Eukaryota</taxon>
        <taxon>Fungi</taxon>
        <taxon>Dikarya</taxon>
        <taxon>Basidiomycota</taxon>
        <taxon>Pucciniomycotina</taxon>
        <taxon>Microbotryomycetes</taxon>
        <taxon>Microbotryales</taxon>
        <taxon>Microbotryaceae</taxon>
        <taxon>Microbotryum</taxon>
    </lineage>
</organism>
<dbReference type="GO" id="GO:0005635">
    <property type="term" value="C:nuclear envelope"/>
    <property type="evidence" value="ECO:0007669"/>
    <property type="project" value="TreeGrafter"/>
</dbReference>
<evidence type="ECO:0000256" key="7">
    <source>
        <dbReference type="SAM" id="MobiDB-lite"/>
    </source>
</evidence>
<keyword evidence="6" id="KW-0539">Nucleus</keyword>
<dbReference type="SUPFAM" id="SSF48371">
    <property type="entry name" value="ARM repeat"/>
    <property type="match status" value="1"/>
</dbReference>
<dbReference type="SMART" id="SM00913">
    <property type="entry name" value="IBN_N"/>
    <property type="match status" value="1"/>
</dbReference>
<feature type="region of interest" description="Disordered" evidence="7">
    <location>
        <begin position="110"/>
        <end position="133"/>
    </location>
</feature>
<keyword evidence="4" id="KW-0963">Cytoplasm</keyword>
<comment type="subcellular location">
    <subcellularLocation>
        <location evidence="2">Cytoplasm</location>
    </subcellularLocation>
    <subcellularLocation>
        <location evidence="1">Nucleus</location>
    </subcellularLocation>
</comment>
<dbReference type="PANTHER" id="PTHR10997">
    <property type="entry name" value="IMPORTIN-7, 8, 11"/>
    <property type="match status" value="1"/>
</dbReference>
<feature type="compositionally biased region" description="Acidic residues" evidence="7">
    <location>
        <begin position="979"/>
        <end position="1003"/>
    </location>
</feature>
<dbReference type="Gene3D" id="1.25.10.10">
    <property type="entry name" value="Leucine-rich Repeat Variant"/>
    <property type="match status" value="1"/>
</dbReference>
<dbReference type="OrthoDB" id="760868at2759"/>
<evidence type="ECO:0000256" key="4">
    <source>
        <dbReference type="ARBA" id="ARBA00022490"/>
    </source>
</evidence>
<feature type="compositionally biased region" description="Low complexity" evidence="7">
    <location>
        <begin position="110"/>
        <end position="125"/>
    </location>
</feature>
<accession>A0A238F7C2</accession>
<dbReference type="EMBL" id="FMSP01000002">
    <property type="protein sequence ID" value="SCV67913.1"/>
    <property type="molecule type" value="Genomic_DNA"/>
</dbReference>
<evidence type="ECO:0000256" key="1">
    <source>
        <dbReference type="ARBA" id="ARBA00004123"/>
    </source>
</evidence>
<dbReference type="AlphaFoldDB" id="A0A238F7C2"/>
<sequence>MDANTLFQVFNASFDAGKSLSFTRTSRCLSSVLVSLQSRRGKGGERYVLLSLYPNVRISAELELRKLEPVQGLIPTLLQLIAPSSAASPVVRLAASIYLKNRVKSSWRIPAADPSTASSSTTPPTRTHYTPIPSSDRLSLKTNLLPLLTSLANDHSHGNEKVKAQVAHVLDKVVSIDYPKDWPGLGHEIQQLLATGEQARIEAGLRASVCVFSALRFNGDERNTDTLPNLAASLLPQLLALSQHIITPSPSDSTSYAAQGTLLALLIKAYKNSLSHTLTPAHQAHDSIVPWGTLLLRIVQTPLAIPLLPEDDDEREEHPWCKAKKWSFFALNRLFDRYGNPSQLPSNMKAPYLAFAQRFEAQFAPEILKTYLGVVERLVGGEWQSKKAKHFVLNYFMDCIKPKHTWALIKPHILPLVQSFVFPLVCLTDEEIEQFSEDPQDFAKAHFGDFVADSYGSPTASALNFINELVELRTAYTLRPILAFIQQVASKYPSETTPKQKDGALRMLIALASTAVKSKKIAPMMESFFTVHVLPEFKSEHGILRYRVCEVVEKYESFDMKWETRTNLDAILHALMNCITDPELPVRIQAAIALPELIRYEDVRAEMIPNVGRIIQELLKLSNEVDLDALTNTTRSIVGEFQVEVMPFAVELTQSLTGSYTRLIHESLEQRARQNPDDESLLYGDEKTLVQMNLLKTIEQLTISLEGTPMLDQIEAIVAPALQITIENDCIDLYDEVYDILDSLTFSQKKISPCLWPIFVATYNTFKAGSVEFVHEMSGFLDNCVTYGREMMTTNESYRRMVLDMYDTIMISRELGADDRCTACKLAEGILLNLQGHADEALPVLLERSMKIVLSRKTDDPDYTITNSLFLHALEVVVAAVLYNPALTLAILDGHDWSQQFFAIWFKNLPRFTRVHDKKMIVVAMCALLEWLAQGGKESALTRNISMVIVGALTVFRDLPGALVKRKALEKHYAKGGDDLDENEEDVDDFDDDDDDEEEEVEEGDLKDATNDYLEQLIARDNAGTLGGNEDEDDDDDACSNWSDEILWASPLDEIDTYVKFTTVLTTLERSVPDLFQLAVGPLDAKQKAELGVVARRALAGGEKAEVGALAGEQ</sequence>
<dbReference type="STRING" id="269621.A0A238F7C2"/>
<name>A0A238F7C2_9BASI</name>
<evidence type="ECO:0000259" key="8">
    <source>
        <dbReference type="PROSITE" id="PS50166"/>
    </source>
</evidence>
<gene>
    <name evidence="9" type="ORF">BQ2448_5524</name>
</gene>
<feature type="domain" description="Importin N-terminal" evidence="8">
    <location>
        <begin position="60"/>
        <end position="150"/>
    </location>
</feature>
<keyword evidence="5" id="KW-0653">Protein transport</keyword>
<proteinExistence type="predicted"/>
<reference evidence="10" key="1">
    <citation type="submission" date="2016-09" db="EMBL/GenBank/DDBJ databases">
        <authorList>
            <person name="Jeantristanb JTB J.-T."/>
            <person name="Ricardo R."/>
        </authorList>
    </citation>
    <scope>NUCLEOTIDE SEQUENCE [LARGE SCALE GENOMIC DNA]</scope>
</reference>
<dbReference type="InterPro" id="IPR016024">
    <property type="entry name" value="ARM-type_fold"/>
</dbReference>
<dbReference type="Proteomes" id="UP000198372">
    <property type="component" value="Unassembled WGS sequence"/>
</dbReference>
<protein>
    <submittedName>
        <fullName evidence="9">BQ2448_5524 protein</fullName>
    </submittedName>
</protein>
<dbReference type="InterPro" id="IPR011989">
    <property type="entry name" value="ARM-like"/>
</dbReference>
<dbReference type="GO" id="GO:0005829">
    <property type="term" value="C:cytosol"/>
    <property type="evidence" value="ECO:0007669"/>
    <property type="project" value="TreeGrafter"/>
</dbReference>
<dbReference type="Pfam" id="PF03810">
    <property type="entry name" value="IBN_N"/>
    <property type="match status" value="1"/>
</dbReference>
<evidence type="ECO:0000256" key="2">
    <source>
        <dbReference type="ARBA" id="ARBA00004496"/>
    </source>
</evidence>
<keyword evidence="10" id="KW-1185">Reference proteome</keyword>
<evidence type="ECO:0000256" key="6">
    <source>
        <dbReference type="ARBA" id="ARBA00023242"/>
    </source>
</evidence>
<evidence type="ECO:0000256" key="3">
    <source>
        <dbReference type="ARBA" id="ARBA00022448"/>
    </source>
</evidence>
<evidence type="ECO:0000313" key="9">
    <source>
        <dbReference type="EMBL" id="SCV67913.1"/>
    </source>
</evidence>
<evidence type="ECO:0000313" key="10">
    <source>
        <dbReference type="Proteomes" id="UP000198372"/>
    </source>
</evidence>
<dbReference type="GO" id="GO:0031267">
    <property type="term" value="F:small GTPase binding"/>
    <property type="evidence" value="ECO:0007669"/>
    <property type="project" value="InterPro"/>
</dbReference>
<dbReference type="PANTHER" id="PTHR10997:SF18">
    <property type="entry name" value="D-IMPORTIN 7_RANBP7"/>
    <property type="match status" value="1"/>
</dbReference>
<feature type="region of interest" description="Disordered" evidence="7">
    <location>
        <begin position="975"/>
        <end position="1007"/>
    </location>
</feature>
<evidence type="ECO:0000256" key="5">
    <source>
        <dbReference type="ARBA" id="ARBA00022927"/>
    </source>
</evidence>